<dbReference type="InterPro" id="IPR019734">
    <property type="entry name" value="TPR_rpt"/>
</dbReference>
<organism evidence="5 6">
    <name type="scientific">Hymenobacter jejuensis</name>
    <dbReference type="NCBI Taxonomy" id="2502781"/>
    <lineage>
        <taxon>Bacteria</taxon>
        <taxon>Pseudomonadati</taxon>
        <taxon>Bacteroidota</taxon>
        <taxon>Cytophagia</taxon>
        <taxon>Cytophagales</taxon>
        <taxon>Hymenobacteraceae</taxon>
        <taxon>Hymenobacter</taxon>
    </lineage>
</organism>
<feature type="repeat" description="TPR" evidence="3">
    <location>
        <begin position="126"/>
        <end position="159"/>
    </location>
</feature>
<dbReference type="SUPFAM" id="SSF48452">
    <property type="entry name" value="TPR-like"/>
    <property type="match status" value="1"/>
</dbReference>
<evidence type="ECO:0000256" key="3">
    <source>
        <dbReference type="PROSITE-ProRule" id="PRU00339"/>
    </source>
</evidence>
<dbReference type="AlphaFoldDB" id="A0A5B8A470"/>
<evidence type="ECO:0000256" key="2">
    <source>
        <dbReference type="ARBA" id="ARBA00022803"/>
    </source>
</evidence>
<feature type="region of interest" description="Disordered" evidence="4">
    <location>
        <begin position="346"/>
        <end position="370"/>
    </location>
</feature>
<dbReference type="Gene3D" id="1.25.40.10">
    <property type="entry name" value="Tetratricopeptide repeat domain"/>
    <property type="match status" value="3"/>
</dbReference>
<proteinExistence type="predicted"/>
<dbReference type="EMBL" id="CP040896">
    <property type="protein sequence ID" value="QDA62047.1"/>
    <property type="molecule type" value="Genomic_DNA"/>
</dbReference>
<gene>
    <name evidence="5" type="ORF">FHG12_18920</name>
</gene>
<dbReference type="PANTHER" id="PTHR44943:SF8">
    <property type="entry name" value="TPR REPEAT-CONTAINING PROTEIN MJ0263"/>
    <property type="match status" value="1"/>
</dbReference>
<name>A0A5B8A470_9BACT</name>
<evidence type="ECO:0000256" key="4">
    <source>
        <dbReference type="SAM" id="MobiDB-lite"/>
    </source>
</evidence>
<dbReference type="PANTHER" id="PTHR44943">
    <property type="entry name" value="CELLULOSE SYNTHASE OPERON PROTEIN C"/>
    <property type="match status" value="1"/>
</dbReference>
<feature type="repeat" description="TPR" evidence="3">
    <location>
        <begin position="160"/>
        <end position="193"/>
    </location>
</feature>
<reference evidence="5 6" key="1">
    <citation type="submission" date="2019-06" db="EMBL/GenBank/DDBJ databases">
        <authorList>
            <person name="Srinivasan S."/>
        </authorList>
    </citation>
    <scope>NUCLEOTIDE SEQUENCE [LARGE SCALE GENOMIC DNA]</scope>
    <source>
        <strain evidence="5 6">17J68-5</strain>
    </source>
</reference>
<dbReference type="RefSeq" id="WP_139517278.1">
    <property type="nucleotide sequence ID" value="NZ_CP040896.1"/>
</dbReference>
<protein>
    <submittedName>
        <fullName evidence="5">Tetratricopeptide repeat protein</fullName>
    </submittedName>
</protein>
<dbReference type="PROSITE" id="PS51257">
    <property type="entry name" value="PROKAR_LIPOPROTEIN"/>
    <property type="match status" value="1"/>
</dbReference>
<dbReference type="KEGG" id="hyj:FHG12_18920"/>
<dbReference type="InterPro" id="IPR011990">
    <property type="entry name" value="TPR-like_helical_dom_sf"/>
</dbReference>
<keyword evidence="6" id="KW-1185">Reference proteome</keyword>
<keyword evidence="1" id="KW-0677">Repeat</keyword>
<evidence type="ECO:0000313" key="5">
    <source>
        <dbReference type="EMBL" id="QDA62047.1"/>
    </source>
</evidence>
<dbReference type="PROSITE" id="PS50005">
    <property type="entry name" value="TPR"/>
    <property type="match status" value="3"/>
</dbReference>
<evidence type="ECO:0000256" key="1">
    <source>
        <dbReference type="ARBA" id="ARBA00022737"/>
    </source>
</evidence>
<dbReference type="InterPro" id="IPR051685">
    <property type="entry name" value="Ycf3/AcsC/BcsC/TPR_MFPF"/>
</dbReference>
<dbReference type="Pfam" id="PF14559">
    <property type="entry name" value="TPR_19"/>
    <property type="match status" value="2"/>
</dbReference>
<dbReference type="Proteomes" id="UP000305398">
    <property type="component" value="Chromosome"/>
</dbReference>
<dbReference type="SMART" id="SM00028">
    <property type="entry name" value="TPR"/>
    <property type="match status" value="8"/>
</dbReference>
<feature type="repeat" description="TPR" evidence="3">
    <location>
        <begin position="262"/>
        <end position="295"/>
    </location>
</feature>
<sequence>MRFSWLLWPLSVTMLSACGSSEPTEQPDVMVNIATVQSGPKIQADELDGAVARQPRNAGLYARRAAFRLDAGQTAAALQDINQALELDDSPGEFYFIKARALRAQNMLPAALAAAEEASRHGYSSPELNLLVGETNLAARRYEAALDHLDRTLQQEPDHPAALFYKGIAYAATADTVQALNYLRASLSRDPRQPEILHQLAFLSNAYRLPVEAATYAARGLRLAPGYAALWYDYGRQFELQNLPDSAARRYSRAVQLDSTQYRADYRLALMAYKQRKYAEAVPHLQRALRRAPRLAGARQMLAESYESLGQVLEAQAQYRLLVAENPGNKHWTYKVWKLGERGRQSAADADRPAPIEPIAPLSGRTPTGY</sequence>
<evidence type="ECO:0000313" key="6">
    <source>
        <dbReference type="Proteomes" id="UP000305398"/>
    </source>
</evidence>
<accession>A0A5B8A470</accession>
<dbReference type="OrthoDB" id="892214at2"/>
<keyword evidence="2 3" id="KW-0802">TPR repeat</keyword>